<proteinExistence type="predicted"/>
<keyword evidence="1" id="KW-1133">Transmembrane helix</keyword>
<name>A0A6A6VYR7_9PEZI</name>
<gene>
    <name evidence="2" type="ORF">EJ05DRAFT_118924</name>
</gene>
<organism evidence="2 3">
    <name type="scientific">Pseudovirgaria hyperparasitica</name>
    <dbReference type="NCBI Taxonomy" id="470096"/>
    <lineage>
        <taxon>Eukaryota</taxon>
        <taxon>Fungi</taxon>
        <taxon>Dikarya</taxon>
        <taxon>Ascomycota</taxon>
        <taxon>Pezizomycotina</taxon>
        <taxon>Dothideomycetes</taxon>
        <taxon>Dothideomycetes incertae sedis</taxon>
        <taxon>Acrospermales</taxon>
        <taxon>Acrospermaceae</taxon>
        <taxon>Pseudovirgaria</taxon>
    </lineage>
</organism>
<sequence>MCKGSQVPSVVPALPDKCRHIVIVIAILVVACCCHSFLPVDETGGALPALHLPDTHYLVNLEWPDSLTVIVTVIVIHGATPPDL</sequence>
<keyword evidence="3" id="KW-1185">Reference proteome</keyword>
<evidence type="ECO:0000313" key="2">
    <source>
        <dbReference type="EMBL" id="KAF2755009.1"/>
    </source>
</evidence>
<dbReference type="PROSITE" id="PS51257">
    <property type="entry name" value="PROKAR_LIPOPROTEIN"/>
    <property type="match status" value="1"/>
</dbReference>
<dbReference type="GeneID" id="54480113"/>
<reference evidence="2" key="1">
    <citation type="journal article" date="2020" name="Stud. Mycol.">
        <title>101 Dothideomycetes genomes: a test case for predicting lifestyles and emergence of pathogens.</title>
        <authorList>
            <person name="Haridas S."/>
            <person name="Albert R."/>
            <person name="Binder M."/>
            <person name="Bloem J."/>
            <person name="Labutti K."/>
            <person name="Salamov A."/>
            <person name="Andreopoulos B."/>
            <person name="Baker S."/>
            <person name="Barry K."/>
            <person name="Bills G."/>
            <person name="Bluhm B."/>
            <person name="Cannon C."/>
            <person name="Castanera R."/>
            <person name="Culley D."/>
            <person name="Daum C."/>
            <person name="Ezra D."/>
            <person name="Gonzalez J."/>
            <person name="Henrissat B."/>
            <person name="Kuo A."/>
            <person name="Liang C."/>
            <person name="Lipzen A."/>
            <person name="Lutzoni F."/>
            <person name="Magnuson J."/>
            <person name="Mondo S."/>
            <person name="Nolan M."/>
            <person name="Ohm R."/>
            <person name="Pangilinan J."/>
            <person name="Park H.-J."/>
            <person name="Ramirez L."/>
            <person name="Alfaro M."/>
            <person name="Sun H."/>
            <person name="Tritt A."/>
            <person name="Yoshinaga Y."/>
            <person name="Zwiers L.-H."/>
            <person name="Turgeon B."/>
            <person name="Goodwin S."/>
            <person name="Spatafora J."/>
            <person name="Crous P."/>
            <person name="Grigoriev I."/>
        </authorList>
    </citation>
    <scope>NUCLEOTIDE SEQUENCE</scope>
    <source>
        <strain evidence="2">CBS 121739</strain>
    </source>
</reference>
<dbReference type="AlphaFoldDB" id="A0A6A6VYR7"/>
<feature type="transmembrane region" description="Helical" evidence="1">
    <location>
        <begin position="21"/>
        <end position="38"/>
    </location>
</feature>
<evidence type="ECO:0000313" key="3">
    <source>
        <dbReference type="Proteomes" id="UP000799437"/>
    </source>
</evidence>
<keyword evidence="1" id="KW-0812">Transmembrane</keyword>
<dbReference type="Proteomes" id="UP000799437">
    <property type="component" value="Unassembled WGS sequence"/>
</dbReference>
<dbReference type="RefSeq" id="XP_033597460.1">
    <property type="nucleotide sequence ID" value="XM_033739059.1"/>
</dbReference>
<accession>A0A6A6VYR7</accession>
<keyword evidence="1" id="KW-0472">Membrane</keyword>
<dbReference type="EMBL" id="ML996578">
    <property type="protein sequence ID" value="KAF2755009.1"/>
    <property type="molecule type" value="Genomic_DNA"/>
</dbReference>
<protein>
    <submittedName>
        <fullName evidence="2">Uncharacterized protein</fullName>
    </submittedName>
</protein>
<evidence type="ECO:0000256" key="1">
    <source>
        <dbReference type="SAM" id="Phobius"/>
    </source>
</evidence>